<protein>
    <submittedName>
        <fullName evidence="3">Uncharacterized SAM-binding protein YcdF (DUF218 family)</fullName>
    </submittedName>
</protein>
<proteinExistence type="predicted"/>
<dbReference type="Pfam" id="PF02698">
    <property type="entry name" value="DUF218"/>
    <property type="match status" value="1"/>
</dbReference>
<feature type="transmembrane region" description="Helical" evidence="1">
    <location>
        <begin position="67"/>
        <end position="90"/>
    </location>
</feature>
<reference evidence="3 4" key="1">
    <citation type="submission" date="2018-05" db="EMBL/GenBank/DDBJ databases">
        <title>The Hungate 1000. A catalogue of reference genomes from the rumen microbiome.</title>
        <authorList>
            <person name="Kelly W."/>
        </authorList>
    </citation>
    <scope>NUCLEOTIDE SEQUENCE [LARGE SCALE GENOMIC DNA]</scope>
    <source>
        <strain evidence="3 4">SAb67</strain>
    </source>
</reference>
<comment type="caution">
    <text evidence="3">The sequence shown here is derived from an EMBL/GenBank/DDBJ whole genome shotgun (WGS) entry which is preliminary data.</text>
</comment>
<feature type="transmembrane region" description="Helical" evidence="1">
    <location>
        <begin position="35"/>
        <end position="55"/>
    </location>
</feature>
<dbReference type="OrthoDB" id="9782395at2"/>
<organism evidence="3 4">
    <name type="scientific">Ruminococcus flavefaciens</name>
    <dbReference type="NCBI Taxonomy" id="1265"/>
    <lineage>
        <taxon>Bacteria</taxon>
        <taxon>Bacillati</taxon>
        <taxon>Bacillota</taxon>
        <taxon>Clostridia</taxon>
        <taxon>Eubacteriales</taxon>
        <taxon>Oscillospiraceae</taxon>
        <taxon>Ruminococcus</taxon>
    </lineage>
</organism>
<dbReference type="GO" id="GO:0043164">
    <property type="term" value="P:Gram-negative-bacterium-type cell wall biogenesis"/>
    <property type="evidence" value="ECO:0007669"/>
    <property type="project" value="TreeGrafter"/>
</dbReference>
<name>A0A315XV07_RUMFL</name>
<evidence type="ECO:0000313" key="3">
    <source>
        <dbReference type="EMBL" id="PWJ10749.1"/>
    </source>
</evidence>
<keyword evidence="1" id="KW-0472">Membrane</keyword>
<dbReference type="AlphaFoldDB" id="A0A315XV07"/>
<evidence type="ECO:0000256" key="1">
    <source>
        <dbReference type="SAM" id="Phobius"/>
    </source>
</evidence>
<dbReference type="PANTHER" id="PTHR30336">
    <property type="entry name" value="INNER MEMBRANE PROTEIN, PROBABLE PERMEASE"/>
    <property type="match status" value="1"/>
</dbReference>
<dbReference type="GO" id="GO:0000270">
    <property type="term" value="P:peptidoglycan metabolic process"/>
    <property type="evidence" value="ECO:0007669"/>
    <property type="project" value="TreeGrafter"/>
</dbReference>
<dbReference type="PANTHER" id="PTHR30336:SF4">
    <property type="entry name" value="ENVELOPE BIOGENESIS FACTOR ELYC"/>
    <property type="match status" value="1"/>
</dbReference>
<dbReference type="InterPro" id="IPR003848">
    <property type="entry name" value="DUF218"/>
</dbReference>
<sequence length="253" mass="27499">MSLKIIPFIVFLGLFLLFAAPVATGIINLGNGVGMALSAAMMLIVLFWGKFTGALGRCWEKPLGKIVLSLVGIAAAVSIVLAVVISVFMIREANDPPEDENTTVVVLGCKVKNGAPSLMLKRRLDAAYGYLSEHDSVCAVVSGGQGSDESISEAQCMKDYLVARGIAPDRIFMEDRSVNTEENLRFSKAVISENGLPGKITLVTDNFHQYRAELIAESNGIEAYNISGKTSWYLLPTYGVREWFGIVYYKLFG</sequence>
<dbReference type="RefSeq" id="WP_109727501.1">
    <property type="nucleotide sequence ID" value="NZ_QGDI01000012.1"/>
</dbReference>
<dbReference type="EMBL" id="QGDI01000012">
    <property type="protein sequence ID" value="PWJ10749.1"/>
    <property type="molecule type" value="Genomic_DNA"/>
</dbReference>
<dbReference type="InterPro" id="IPR014729">
    <property type="entry name" value="Rossmann-like_a/b/a_fold"/>
</dbReference>
<evidence type="ECO:0000313" key="4">
    <source>
        <dbReference type="Proteomes" id="UP000245720"/>
    </source>
</evidence>
<dbReference type="Gene3D" id="3.40.50.620">
    <property type="entry name" value="HUPs"/>
    <property type="match status" value="1"/>
</dbReference>
<accession>A0A315XV07</accession>
<keyword evidence="1" id="KW-0812">Transmembrane</keyword>
<dbReference type="Proteomes" id="UP000245720">
    <property type="component" value="Unassembled WGS sequence"/>
</dbReference>
<gene>
    <name evidence="3" type="ORF">IE37_02783</name>
</gene>
<dbReference type="GO" id="GO:0005886">
    <property type="term" value="C:plasma membrane"/>
    <property type="evidence" value="ECO:0007669"/>
    <property type="project" value="TreeGrafter"/>
</dbReference>
<feature type="domain" description="DUF218" evidence="2">
    <location>
        <begin position="103"/>
        <end position="245"/>
    </location>
</feature>
<keyword evidence="1" id="KW-1133">Transmembrane helix</keyword>
<evidence type="ECO:0000259" key="2">
    <source>
        <dbReference type="Pfam" id="PF02698"/>
    </source>
</evidence>
<dbReference type="InterPro" id="IPR051599">
    <property type="entry name" value="Cell_Envelope_Assoc"/>
</dbReference>
<dbReference type="CDD" id="cd06259">
    <property type="entry name" value="YdcF-like"/>
    <property type="match status" value="1"/>
</dbReference>